<dbReference type="InterPro" id="IPR004360">
    <property type="entry name" value="Glyas_Fos-R_dOase_dom"/>
</dbReference>
<dbReference type="InterPro" id="IPR052164">
    <property type="entry name" value="Anthracycline_SecMetBiosynth"/>
</dbReference>
<dbReference type="CDD" id="cd07247">
    <property type="entry name" value="SgaA_N_like"/>
    <property type="match status" value="1"/>
</dbReference>
<dbReference type="PANTHER" id="PTHR33993:SF2">
    <property type="entry name" value="VOC DOMAIN-CONTAINING PROTEIN"/>
    <property type="match status" value="1"/>
</dbReference>
<dbReference type="Pfam" id="PF00903">
    <property type="entry name" value="Glyoxalase"/>
    <property type="match status" value="1"/>
</dbReference>
<name>A0ABX1VJD9_9PLAN</name>
<feature type="domain" description="VOC" evidence="1">
    <location>
        <begin position="10"/>
        <end position="138"/>
    </location>
</feature>
<dbReference type="PANTHER" id="PTHR33993">
    <property type="entry name" value="GLYOXALASE-RELATED"/>
    <property type="match status" value="1"/>
</dbReference>
<accession>A0ABX1VJD9</accession>
<dbReference type="Gene3D" id="3.10.180.10">
    <property type="entry name" value="2,3-Dihydroxybiphenyl 1,2-Dioxygenase, domain 1"/>
    <property type="match status" value="1"/>
</dbReference>
<organism evidence="2 3">
    <name type="scientific">Alienimonas chondri</name>
    <dbReference type="NCBI Taxonomy" id="2681879"/>
    <lineage>
        <taxon>Bacteria</taxon>
        <taxon>Pseudomonadati</taxon>
        <taxon>Planctomycetota</taxon>
        <taxon>Planctomycetia</taxon>
        <taxon>Planctomycetales</taxon>
        <taxon>Planctomycetaceae</taxon>
        <taxon>Alienimonas</taxon>
    </lineage>
</organism>
<dbReference type="RefSeq" id="WP_171189766.1">
    <property type="nucleotide sequence ID" value="NZ_WTPX01000218.1"/>
</dbReference>
<dbReference type="InterPro" id="IPR037523">
    <property type="entry name" value="VOC_core"/>
</dbReference>
<gene>
    <name evidence="2" type="ORF">LzC2_39690</name>
</gene>
<reference evidence="2 3" key="1">
    <citation type="journal article" date="2020" name="Syst. Appl. Microbiol.">
        <title>Alienimonas chondri sp. nov., a novel planctomycete isolated from the biofilm of the red alga Chondrus crispus.</title>
        <authorList>
            <person name="Vitorino I."/>
            <person name="Albuquerque L."/>
            <person name="Wiegand S."/>
            <person name="Kallscheuer N."/>
            <person name="da Costa M.S."/>
            <person name="Lobo-da-Cunha A."/>
            <person name="Jogler C."/>
            <person name="Lage O.M."/>
        </authorList>
    </citation>
    <scope>NUCLEOTIDE SEQUENCE [LARGE SCALE GENOMIC DNA]</scope>
    <source>
        <strain evidence="2 3">LzC2</strain>
    </source>
</reference>
<dbReference type="PROSITE" id="PS51819">
    <property type="entry name" value="VOC"/>
    <property type="match status" value="1"/>
</dbReference>
<proteinExistence type="predicted"/>
<keyword evidence="3" id="KW-1185">Reference proteome</keyword>
<dbReference type="SUPFAM" id="SSF54593">
    <property type="entry name" value="Glyoxalase/Bleomycin resistance protein/Dihydroxybiphenyl dioxygenase"/>
    <property type="match status" value="1"/>
</dbReference>
<sequence length="139" mass="14249">MSDAASPINAVGWFEIYVSDMDRAVAFYEATLAVTLETLDMSGVPGGEGPSIEMRAFPMALHAPGAAGALVKMEGDGPVPGGNGGTLVYFSCEDCAVDAERAAKAGGTVLQPKMSIGPYGFIAILHDTEGNTIGLHSQA</sequence>
<evidence type="ECO:0000259" key="1">
    <source>
        <dbReference type="PROSITE" id="PS51819"/>
    </source>
</evidence>
<comment type="caution">
    <text evidence="2">The sequence shown here is derived from an EMBL/GenBank/DDBJ whole genome shotgun (WGS) entry which is preliminary data.</text>
</comment>
<evidence type="ECO:0000313" key="2">
    <source>
        <dbReference type="EMBL" id="NNJ27859.1"/>
    </source>
</evidence>
<evidence type="ECO:0000313" key="3">
    <source>
        <dbReference type="Proteomes" id="UP000609651"/>
    </source>
</evidence>
<dbReference type="EMBL" id="WTPX01000218">
    <property type="protein sequence ID" value="NNJ27859.1"/>
    <property type="molecule type" value="Genomic_DNA"/>
</dbReference>
<protein>
    <recommendedName>
        <fullName evidence="1">VOC domain-containing protein</fullName>
    </recommendedName>
</protein>
<dbReference type="InterPro" id="IPR029068">
    <property type="entry name" value="Glyas_Bleomycin-R_OHBP_Dase"/>
</dbReference>
<dbReference type="Proteomes" id="UP000609651">
    <property type="component" value="Unassembled WGS sequence"/>
</dbReference>